<feature type="compositionally biased region" description="Low complexity" evidence="2">
    <location>
        <begin position="132"/>
        <end position="144"/>
    </location>
</feature>
<name>A0A182KHY3_9DIPT</name>
<reference evidence="4" key="2">
    <citation type="submission" date="2020-05" db="UniProtKB">
        <authorList>
            <consortium name="EnsemblMetazoa"/>
        </authorList>
    </citation>
    <scope>IDENTIFICATION</scope>
    <source>
        <strain evidence="4">ACHKN1017</strain>
    </source>
</reference>
<evidence type="ECO:0000259" key="3">
    <source>
        <dbReference type="Pfam" id="PF00125"/>
    </source>
</evidence>
<dbReference type="GO" id="GO:0000786">
    <property type="term" value="C:nucleosome"/>
    <property type="evidence" value="ECO:0007669"/>
    <property type="project" value="InterPro"/>
</dbReference>
<feature type="domain" description="Core Histone H2A/H2B/H3" evidence="3">
    <location>
        <begin position="201"/>
        <end position="284"/>
    </location>
</feature>
<dbReference type="InterPro" id="IPR007125">
    <property type="entry name" value="H2A/H2B/H3"/>
</dbReference>
<dbReference type="InterPro" id="IPR000164">
    <property type="entry name" value="Histone_H3/CENP-A"/>
</dbReference>
<feature type="compositionally biased region" description="Basic and acidic residues" evidence="2">
    <location>
        <begin position="117"/>
        <end position="128"/>
    </location>
</feature>
<evidence type="ECO:0000256" key="2">
    <source>
        <dbReference type="SAM" id="MobiDB-lite"/>
    </source>
</evidence>
<dbReference type="STRING" id="43041.A0A182KHY3"/>
<dbReference type="GO" id="GO:0003677">
    <property type="term" value="F:DNA binding"/>
    <property type="evidence" value="ECO:0007669"/>
    <property type="project" value="InterPro"/>
</dbReference>
<feature type="compositionally biased region" description="Low complexity" evidence="2">
    <location>
        <begin position="176"/>
        <end position="189"/>
    </location>
</feature>
<feature type="region of interest" description="Disordered" evidence="2">
    <location>
        <begin position="1"/>
        <end position="198"/>
    </location>
</feature>
<proteinExistence type="inferred from homology"/>
<dbReference type="AlphaFoldDB" id="A0A182KHY3"/>
<accession>A0A182KHY3</accession>
<dbReference type="CDD" id="cd22911">
    <property type="entry name" value="HFD_H3"/>
    <property type="match status" value="1"/>
</dbReference>
<feature type="compositionally biased region" description="Polar residues" evidence="2">
    <location>
        <begin position="57"/>
        <end position="75"/>
    </location>
</feature>
<evidence type="ECO:0000313" key="5">
    <source>
        <dbReference type="Proteomes" id="UP000075881"/>
    </source>
</evidence>
<dbReference type="PRINTS" id="PR00622">
    <property type="entry name" value="HISTONEH3"/>
</dbReference>
<feature type="compositionally biased region" description="Polar residues" evidence="2">
    <location>
        <begin position="107"/>
        <end position="116"/>
    </location>
</feature>
<dbReference type="EnsemblMetazoa" id="ACHR014087-RA">
    <property type="protein sequence ID" value="ACHR014087-PA"/>
    <property type="gene ID" value="ACHR014087"/>
</dbReference>
<dbReference type="Gene3D" id="1.10.20.10">
    <property type="entry name" value="Histone, subunit A"/>
    <property type="match status" value="1"/>
</dbReference>
<dbReference type="InterPro" id="IPR009072">
    <property type="entry name" value="Histone-fold"/>
</dbReference>
<dbReference type="Proteomes" id="UP000075881">
    <property type="component" value="Unassembled WGS sequence"/>
</dbReference>
<protein>
    <recommendedName>
        <fullName evidence="3">Core Histone H2A/H2B/H3 domain-containing protein</fullName>
    </recommendedName>
</protein>
<dbReference type="SUPFAM" id="SSF47113">
    <property type="entry name" value="Histone-fold"/>
    <property type="match status" value="1"/>
</dbReference>
<dbReference type="GO" id="GO:0046982">
    <property type="term" value="F:protein heterodimerization activity"/>
    <property type="evidence" value="ECO:0007669"/>
    <property type="project" value="InterPro"/>
</dbReference>
<comment type="similarity">
    <text evidence="1">Belongs to the histone H3 family.</text>
</comment>
<keyword evidence="5" id="KW-1185">Reference proteome</keyword>
<dbReference type="PANTHER" id="PTHR45810:SF1">
    <property type="entry name" value="HISTONE H3-LIKE CENTROMERIC PROTEIN A"/>
    <property type="match status" value="1"/>
</dbReference>
<dbReference type="Pfam" id="PF00125">
    <property type="entry name" value="Histone"/>
    <property type="match status" value="1"/>
</dbReference>
<dbReference type="SMART" id="SM00428">
    <property type="entry name" value="H3"/>
    <property type="match status" value="1"/>
</dbReference>
<reference evidence="5" key="1">
    <citation type="submission" date="2013-03" db="EMBL/GenBank/DDBJ databases">
        <title>The Genome Sequence of Anopheles christyi ACHKN1017.</title>
        <authorList>
            <consortium name="The Broad Institute Genomics Platform"/>
            <person name="Neafsey D.E."/>
            <person name="Besansky N."/>
            <person name="Walker B."/>
            <person name="Young S.K."/>
            <person name="Zeng Q."/>
            <person name="Gargeya S."/>
            <person name="Fitzgerald M."/>
            <person name="Haas B."/>
            <person name="Abouelleil A."/>
            <person name="Allen A.W."/>
            <person name="Alvarado L."/>
            <person name="Arachchi H.M."/>
            <person name="Berlin A.M."/>
            <person name="Chapman S.B."/>
            <person name="Gainer-Dewar J."/>
            <person name="Goldberg J."/>
            <person name="Griggs A."/>
            <person name="Gujja S."/>
            <person name="Hansen M."/>
            <person name="Howarth C."/>
            <person name="Imamovic A."/>
            <person name="Ireland A."/>
            <person name="Larimer J."/>
            <person name="McCowan C."/>
            <person name="Murphy C."/>
            <person name="Pearson M."/>
            <person name="Poon T.W."/>
            <person name="Priest M."/>
            <person name="Roberts A."/>
            <person name="Saif S."/>
            <person name="Shea T."/>
            <person name="Sisk P."/>
            <person name="Sykes S."/>
            <person name="Wortman J."/>
            <person name="Nusbaum C."/>
            <person name="Birren B."/>
        </authorList>
    </citation>
    <scope>NUCLEOTIDE SEQUENCE [LARGE SCALE GENOMIC DNA]</scope>
    <source>
        <strain evidence="5">ACHKN1017</strain>
    </source>
</reference>
<dbReference type="PANTHER" id="PTHR45810">
    <property type="entry name" value="HISTONE H3.2"/>
    <property type="match status" value="1"/>
</dbReference>
<dbReference type="VEuPathDB" id="VectorBase:ACHR014087"/>
<feature type="compositionally biased region" description="Basic residues" evidence="2">
    <location>
        <begin position="1"/>
        <end position="11"/>
    </location>
</feature>
<dbReference type="GO" id="GO:0030527">
    <property type="term" value="F:structural constituent of chromatin"/>
    <property type="evidence" value="ECO:0007669"/>
    <property type="project" value="InterPro"/>
</dbReference>
<sequence>MAPRKNTKKQSKTSAGVRQQATERTPSPPRRSPVEEPAFRSLRTVNELCDVMGDESASGSDMESYRDNTSQSRPNFSFLPSHKHSSPNHQNYRQAKQPPATVHRLTSMPTVPNTGLNHEDTESPDRSNRHGTSSSSSMSTFTKSGRNHEDTQPPGPSSRSRKTSRSERGNSSNIGQPTASSSAPPTSQPARRKQKTPSNLQALKEIHRLQGTVHNLIPKLSFARLIREVLSEYSHRQLRVTVTMLECLQESAEVYLVQLFGDSYRCTLHRERVTLMPKDMQLAAMLRRD</sequence>
<organism evidence="4 5">
    <name type="scientific">Anopheles christyi</name>
    <dbReference type="NCBI Taxonomy" id="43041"/>
    <lineage>
        <taxon>Eukaryota</taxon>
        <taxon>Metazoa</taxon>
        <taxon>Ecdysozoa</taxon>
        <taxon>Arthropoda</taxon>
        <taxon>Hexapoda</taxon>
        <taxon>Insecta</taxon>
        <taxon>Pterygota</taxon>
        <taxon>Neoptera</taxon>
        <taxon>Endopterygota</taxon>
        <taxon>Diptera</taxon>
        <taxon>Nematocera</taxon>
        <taxon>Culicoidea</taxon>
        <taxon>Culicidae</taxon>
        <taxon>Anophelinae</taxon>
        <taxon>Anopheles</taxon>
    </lineage>
</organism>
<evidence type="ECO:0000313" key="4">
    <source>
        <dbReference type="EnsemblMetazoa" id="ACHR014087-PA"/>
    </source>
</evidence>
<evidence type="ECO:0000256" key="1">
    <source>
        <dbReference type="ARBA" id="ARBA00010343"/>
    </source>
</evidence>